<keyword evidence="2" id="KW-1185">Reference proteome</keyword>
<dbReference type="Proteomes" id="UP001168363">
    <property type="component" value="Unassembled WGS sequence"/>
</dbReference>
<sequence length="260" mass="28049">MADSLLDVLTRLRTCEWVDLTHAFGPGIPHYFAFPDEERETLFHFDEGVGSVGTGFLAHRYTHIGQWGTHVDPPAHFARGGRTLDELPVTEMILPLVVVDVRAQVAADVDHLVTPADIEAHEQQHGRIGPGSFVALLTGWGARWPDGEAMANRDADGVAHYPGWGVDALRCLVEEREVAAVGHDTTDTDPGAVVGGGSAPAETYILAADKWQIELLADLDRVPATGALVVATWPKPREGSGFPARVFAIVEREETRPTGG</sequence>
<dbReference type="InterPro" id="IPR007325">
    <property type="entry name" value="KFase/CYL"/>
</dbReference>
<name>A0ABT8TNJ2_9ACTN</name>
<dbReference type="PANTHER" id="PTHR43564:SF2">
    <property type="entry name" value="BLR6059 PROTEIN"/>
    <property type="match status" value="1"/>
</dbReference>
<dbReference type="GO" id="GO:0016787">
    <property type="term" value="F:hydrolase activity"/>
    <property type="evidence" value="ECO:0007669"/>
    <property type="project" value="UniProtKB-KW"/>
</dbReference>
<dbReference type="EMBL" id="JAULSC010000001">
    <property type="protein sequence ID" value="MDO3394096.1"/>
    <property type="molecule type" value="Genomic_DNA"/>
</dbReference>
<protein>
    <submittedName>
        <fullName evidence="1">Cyclase family protein</fullName>
        <ecNumber evidence="1">3.5.-.-</ecNumber>
    </submittedName>
</protein>
<dbReference type="EC" id="3.5.-.-" evidence="1"/>
<dbReference type="SUPFAM" id="SSF102198">
    <property type="entry name" value="Putative cyclase"/>
    <property type="match status" value="1"/>
</dbReference>
<dbReference type="Pfam" id="PF04199">
    <property type="entry name" value="Cyclase"/>
    <property type="match status" value="1"/>
</dbReference>
<evidence type="ECO:0000313" key="1">
    <source>
        <dbReference type="EMBL" id="MDO3394096.1"/>
    </source>
</evidence>
<reference evidence="1" key="1">
    <citation type="submission" date="2023-06" db="EMBL/GenBank/DDBJ databases">
        <title>Genome sequence of Nocardioides sp. SOB44.</title>
        <authorList>
            <person name="Zhang G."/>
        </authorList>
    </citation>
    <scope>NUCLEOTIDE SEQUENCE</scope>
    <source>
        <strain evidence="1">SOB44</strain>
    </source>
</reference>
<gene>
    <name evidence="1" type="ORF">QWJ41_00030</name>
</gene>
<organism evidence="1 2">
    <name type="scientific">Nocardioides cremeus</name>
    <dbReference type="NCBI Taxonomy" id="3058044"/>
    <lineage>
        <taxon>Bacteria</taxon>
        <taxon>Bacillati</taxon>
        <taxon>Actinomycetota</taxon>
        <taxon>Actinomycetes</taxon>
        <taxon>Propionibacteriales</taxon>
        <taxon>Nocardioidaceae</taxon>
        <taxon>Nocardioides</taxon>
    </lineage>
</organism>
<dbReference type="InterPro" id="IPR037175">
    <property type="entry name" value="KFase_sf"/>
</dbReference>
<comment type="caution">
    <text evidence="1">The sequence shown here is derived from an EMBL/GenBank/DDBJ whole genome shotgun (WGS) entry which is preliminary data.</text>
</comment>
<dbReference type="Gene3D" id="3.50.30.50">
    <property type="entry name" value="Putative cyclase"/>
    <property type="match status" value="1"/>
</dbReference>
<accession>A0ABT8TNJ2</accession>
<keyword evidence="1" id="KW-0378">Hydrolase</keyword>
<evidence type="ECO:0000313" key="2">
    <source>
        <dbReference type="Proteomes" id="UP001168363"/>
    </source>
</evidence>
<dbReference type="PANTHER" id="PTHR43564">
    <property type="entry name" value="KYNURENINE FORMAMIDASE-LIKE PROTEIN"/>
    <property type="match status" value="1"/>
</dbReference>
<dbReference type="RefSeq" id="WP_302705052.1">
    <property type="nucleotide sequence ID" value="NZ_JAULSC010000001.1"/>
</dbReference>
<proteinExistence type="predicted"/>